<dbReference type="AlphaFoldDB" id="A0A7R8A1Z7"/>
<reference evidence="1" key="2">
    <citation type="submission" date="2021-02" db="EMBL/GenBank/DDBJ databases">
        <title>Aspergillus luchuensis mut. kawachii IFO 4304 genome sequence.</title>
        <authorList>
            <person name="Mori K."/>
            <person name="Kadooka C."/>
            <person name="Goto M."/>
            <person name="Futagami T."/>
        </authorList>
    </citation>
    <scope>NUCLEOTIDE SEQUENCE</scope>
    <source>
        <strain evidence="1">IFO 4308</strain>
    </source>
</reference>
<organism evidence="1 2">
    <name type="scientific">Aspergillus kawachii</name>
    <name type="common">White koji mold</name>
    <name type="synonym">Aspergillus awamori var. kawachi</name>
    <dbReference type="NCBI Taxonomy" id="1069201"/>
    <lineage>
        <taxon>Eukaryota</taxon>
        <taxon>Fungi</taxon>
        <taxon>Dikarya</taxon>
        <taxon>Ascomycota</taxon>
        <taxon>Pezizomycotina</taxon>
        <taxon>Eurotiomycetes</taxon>
        <taxon>Eurotiomycetidae</taxon>
        <taxon>Eurotiales</taxon>
        <taxon>Aspergillaceae</taxon>
        <taxon>Aspergillus</taxon>
        <taxon>Aspergillus subgen. Circumdati</taxon>
    </lineage>
</organism>
<dbReference type="RefSeq" id="XP_041546443.1">
    <property type="nucleotide sequence ID" value="XM_041693127.1"/>
</dbReference>
<protein>
    <submittedName>
        <fullName evidence="1">Uncharacterized protein</fullName>
    </submittedName>
</protein>
<keyword evidence="2" id="KW-1185">Reference proteome</keyword>
<evidence type="ECO:0000313" key="1">
    <source>
        <dbReference type="EMBL" id="BCS02681.1"/>
    </source>
</evidence>
<sequence length="89" mass="10187">MKPVTVEELSTLYMNLARLGHAEVLLELLKHGADPNQQNGKKRDISVSSHRRMDIEMSCGCFWKMEEIHISRASTSRLPSFLHQDGQNH</sequence>
<reference evidence="1" key="1">
    <citation type="submission" date="2021-01" db="EMBL/GenBank/DDBJ databases">
        <authorList>
            <consortium name="Aspergillus luchuensis mut. kawachii IFO 4304 genome sequencing consortium"/>
            <person name="Kazuki M."/>
            <person name="Futagami T."/>
        </authorList>
    </citation>
    <scope>NUCLEOTIDE SEQUENCE</scope>
    <source>
        <strain evidence="1">IFO 4308</strain>
    </source>
</reference>
<dbReference type="GeneID" id="64964002"/>
<dbReference type="KEGG" id="aluc:AKAW2_60945S"/>
<name>A0A7R8A1Z7_ASPKA</name>
<gene>
    <name evidence="1" type="ORF">AKAW2_60945S</name>
</gene>
<dbReference type="EMBL" id="AP024430">
    <property type="protein sequence ID" value="BCS02681.1"/>
    <property type="molecule type" value="Genomic_DNA"/>
</dbReference>
<dbReference type="Proteomes" id="UP000661280">
    <property type="component" value="Chromosome 6"/>
</dbReference>
<accession>A0A7R8A1Z7</accession>
<proteinExistence type="predicted"/>
<evidence type="ECO:0000313" key="2">
    <source>
        <dbReference type="Proteomes" id="UP000661280"/>
    </source>
</evidence>